<organism evidence="15 16">
    <name type="scientific">Ectopseudomonas chengduensis</name>
    <dbReference type="NCBI Taxonomy" id="489632"/>
    <lineage>
        <taxon>Bacteria</taxon>
        <taxon>Pseudomonadati</taxon>
        <taxon>Pseudomonadota</taxon>
        <taxon>Gammaproteobacteria</taxon>
        <taxon>Pseudomonadales</taxon>
        <taxon>Pseudomonadaceae</taxon>
        <taxon>Ectopseudomonas</taxon>
    </lineage>
</organism>
<proteinExistence type="inferred from homology"/>
<evidence type="ECO:0000256" key="7">
    <source>
        <dbReference type="ARBA" id="ARBA00022519"/>
    </source>
</evidence>
<evidence type="ECO:0000256" key="11">
    <source>
        <dbReference type="ARBA" id="ARBA00022841"/>
    </source>
</evidence>
<dbReference type="Pfam" id="PF16822">
    <property type="entry name" value="ALGX"/>
    <property type="match status" value="1"/>
</dbReference>
<evidence type="ECO:0000256" key="2">
    <source>
        <dbReference type="ARBA" id="ARBA00004587"/>
    </source>
</evidence>
<protein>
    <recommendedName>
        <fullName evidence="5">Probable alginate O-acetylase AlgJ</fullName>
    </recommendedName>
    <alternativeName>
        <fullName evidence="14">Alginate biosynthesis protein AlgJ</fullName>
    </alternativeName>
</protein>
<keyword evidence="10" id="KW-0574">Periplasm</keyword>
<evidence type="ECO:0000256" key="3">
    <source>
        <dbReference type="ARBA" id="ARBA00005182"/>
    </source>
</evidence>
<keyword evidence="7" id="KW-0997">Cell inner membrane</keyword>
<dbReference type="RefSeq" id="WP_090336997.1">
    <property type="nucleotide sequence ID" value="NZ_FMZQ01000010.1"/>
</dbReference>
<dbReference type="GO" id="GO:0016746">
    <property type="term" value="F:acyltransferase activity"/>
    <property type="evidence" value="ECO:0007669"/>
    <property type="project" value="UniProtKB-KW"/>
</dbReference>
<keyword evidence="8 15" id="KW-0808">Transferase</keyword>
<evidence type="ECO:0000256" key="1">
    <source>
        <dbReference type="ARBA" id="ARBA00004418"/>
    </source>
</evidence>
<name>A0A1G6RX05_9GAMM</name>
<dbReference type="UniPathway" id="UPA00286"/>
<evidence type="ECO:0000313" key="16">
    <source>
        <dbReference type="Proteomes" id="UP000199467"/>
    </source>
</evidence>
<keyword evidence="9" id="KW-0732">Signal</keyword>
<sequence length="377" mass="42150">MNRSFKTLYVVLFALLLLPASLLALTRLADYHMPAQPSVLDGGLAKSIERHYDENFPLKQAGINLWAAVEYLLFGEGRSGLVIGEDGWLYSDEEFDPVADGQRQMRDNLALIRGVQRQLEERDIQLLLAIVPAKTRLYPEHIGNHRPSALQRSLYPRFHRAVRNAGIAAPDLLVPLQAAKNQAPMFLRTDTHWTPEGADVTAKALSEVVRSAMQLRGEPQQFVTETVETRTHEGDLTRFLPLAPLFENLMPQADRLQQRETQAAESSSDDLFGDSDLPVTLVGTSYSANPAWNFAGALREHLQRDLANHAEEGGGPLVPMLKYLQSDELEDHPPQLVIWEFPERYLPMASDFTDFDPQWLAALKDGGERQGLAAASH</sequence>
<evidence type="ECO:0000256" key="6">
    <source>
        <dbReference type="ARBA" id="ARBA00022475"/>
    </source>
</evidence>
<evidence type="ECO:0000256" key="9">
    <source>
        <dbReference type="ARBA" id="ARBA00022729"/>
    </source>
</evidence>
<dbReference type="EMBL" id="FMZQ01000010">
    <property type="protein sequence ID" value="SDD09098.1"/>
    <property type="molecule type" value="Genomic_DNA"/>
</dbReference>
<keyword evidence="11" id="KW-0016">Alginate biosynthesis</keyword>
<dbReference type="CDD" id="cd14442">
    <property type="entry name" value="AlgJ_like"/>
    <property type="match status" value="1"/>
</dbReference>
<evidence type="ECO:0000256" key="4">
    <source>
        <dbReference type="ARBA" id="ARBA00006038"/>
    </source>
</evidence>
<dbReference type="InterPro" id="IPR034657">
    <property type="entry name" value="AlgJ"/>
</dbReference>
<comment type="pathway">
    <text evidence="3">Glycan biosynthesis; alginate biosynthesis.</text>
</comment>
<keyword evidence="6" id="KW-1003">Cell membrane</keyword>
<comment type="similarity">
    <text evidence="4">Belongs to the AlgJ family.</text>
</comment>
<comment type="subcellular location">
    <subcellularLocation>
        <location evidence="2">Cell inner membrane</location>
        <topology evidence="2">Peripheral membrane protein</topology>
        <orientation evidence="2">Periplasmic side</orientation>
    </subcellularLocation>
    <subcellularLocation>
        <location evidence="1">Periplasm</location>
    </subcellularLocation>
</comment>
<evidence type="ECO:0000313" key="15">
    <source>
        <dbReference type="EMBL" id="SDD09098.1"/>
    </source>
</evidence>
<dbReference type="GO" id="GO:0042597">
    <property type="term" value="C:periplasmic space"/>
    <property type="evidence" value="ECO:0007669"/>
    <property type="project" value="UniProtKB-SubCell"/>
</dbReference>
<keyword evidence="13" id="KW-0012">Acyltransferase</keyword>
<evidence type="ECO:0000256" key="5">
    <source>
        <dbReference type="ARBA" id="ARBA00016086"/>
    </source>
</evidence>
<evidence type="ECO:0000256" key="8">
    <source>
        <dbReference type="ARBA" id="ARBA00022679"/>
    </source>
</evidence>
<evidence type="ECO:0000256" key="14">
    <source>
        <dbReference type="ARBA" id="ARBA00031031"/>
    </source>
</evidence>
<evidence type="ECO:0000256" key="13">
    <source>
        <dbReference type="ARBA" id="ARBA00023315"/>
    </source>
</evidence>
<evidence type="ECO:0000256" key="12">
    <source>
        <dbReference type="ARBA" id="ARBA00023136"/>
    </source>
</evidence>
<reference evidence="16" key="1">
    <citation type="submission" date="2016-10" db="EMBL/GenBank/DDBJ databases">
        <authorList>
            <person name="Varghese N."/>
            <person name="Submissions S."/>
        </authorList>
    </citation>
    <scope>NUCLEOTIDE SEQUENCE [LARGE SCALE GENOMIC DNA]</scope>
    <source>
        <strain evidence="16">DSM 26382</strain>
    </source>
</reference>
<gene>
    <name evidence="15" type="ORF">SAMN05216576_110176</name>
</gene>
<dbReference type="InterPro" id="IPR031811">
    <property type="entry name" value="ALGX/ALGJ_SGNH-like"/>
</dbReference>
<accession>A0A1G6RX05</accession>
<keyword evidence="12" id="KW-0472">Membrane</keyword>
<keyword evidence="16" id="KW-1185">Reference proteome</keyword>
<dbReference type="GO" id="GO:0042121">
    <property type="term" value="P:alginic acid biosynthetic process"/>
    <property type="evidence" value="ECO:0007669"/>
    <property type="project" value="UniProtKB-UniPathway"/>
</dbReference>
<dbReference type="Proteomes" id="UP000199467">
    <property type="component" value="Unassembled WGS sequence"/>
</dbReference>
<dbReference type="AlphaFoldDB" id="A0A1G6RX05"/>
<evidence type="ECO:0000256" key="10">
    <source>
        <dbReference type="ARBA" id="ARBA00022764"/>
    </source>
</evidence>
<dbReference type="GO" id="GO:0005886">
    <property type="term" value="C:plasma membrane"/>
    <property type="evidence" value="ECO:0007669"/>
    <property type="project" value="UniProtKB-SubCell"/>
</dbReference>